<feature type="signal peptide" evidence="2">
    <location>
        <begin position="1"/>
        <end position="23"/>
    </location>
</feature>
<keyword evidence="4" id="KW-1185">Reference proteome</keyword>
<evidence type="ECO:0000313" key="3">
    <source>
        <dbReference type="EMBL" id="OYQ31340.1"/>
    </source>
</evidence>
<comment type="caution">
    <text evidence="3">The sequence shown here is derived from an EMBL/GenBank/DDBJ whole genome shotgun (WGS) entry which is preliminary data.</text>
</comment>
<sequence>MKKLYSALILSALALLAAGQSQAAHPALKRICGAAPVVPELISGKTATEASMIQVAGSVRGFADQSLAYLSCLDSQPASTSYMAQPSFRAQLSAYRDQVADRLEATVDAYNAELRNFKAQQAQVAQK</sequence>
<evidence type="ECO:0000256" key="1">
    <source>
        <dbReference type="SAM" id="Coils"/>
    </source>
</evidence>
<protein>
    <recommendedName>
        <fullName evidence="5">UrcA family protein</fullName>
    </recommendedName>
</protein>
<feature type="chain" id="PRO_5012626443" description="UrcA family protein" evidence="2">
    <location>
        <begin position="24"/>
        <end position="127"/>
    </location>
</feature>
<organism evidence="3 4">
    <name type="scientific">Niveispirillum lacus</name>
    <dbReference type="NCBI Taxonomy" id="1981099"/>
    <lineage>
        <taxon>Bacteria</taxon>
        <taxon>Pseudomonadati</taxon>
        <taxon>Pseudomonadota</taxon>
        <taxon>Alphaproteobacteria</taxon>
        <taxon>Rhodospirillales</taxon>
        <taxon>Azospirillaceae</taxon>
        <taxon>Niveispirillum</taxon>
    </lineage>
</organism>
<name>A0A255YSB4_9PROT</name>
<dbReference type="RefSeq" id="WP_094458012.1">
    <property type="nucleotide sequence ID" value="NZ_NOXU01000032.1"/>
</dbReference>
<evidence type="ECO:0000313" key="4">
    <source>
        <dbReference type="Proteomes" id="UP000216998"/>
    </source>
</evidence>
<keyword evidence="1" id="KW-0175">Coiled coil</keyword>
<gene>
    <name evidence="3" type="ORF">CHU95_19400</name>
</gene>
<evidence type="ECO:0000256" key="2">
    <source>
        <dbReference type="SAM" id="SignalP"/>
    </source>
</evidence>
<dbReference type="AlphaFoldDB" id="A0A255YSB4"/>
<accession>A0A255YSB4</accession>
<feature type="coiled-coil region" evidence="1">
    <location>
        <begin position="100"/>
        <end position="127"/>
    </location>
</feature>
<reference evidence="3 4" key="1">
    <citation type="submission" date="2017-07" db="EMBL/GenBank/DDBJ databases">
        <title>Niveispirillum cyanobacteriorum sp. nov., isolated from cyanobacterial aggregates in a eutrophic lake.</title>
        <authorList>
            <person name="Cai H."/>
        </authorList>
    </citation>
    <scope>NUCLEOTIDE SEQUENCE [LARGE SCALE GENOMIC DNA]</scope>
    <source>
        <strain evidence="4">TH1-14</strain>
    </source>
</reference>
<keyword evidence="2" id="KW-0732">Signal</keyword>
<dbReference type="EMBL" id="NOXU01000032">
    <property type="protein sequence ID" value="OYQ31340.1"/>
    <property type="molecule type" value="Genomic_DNA"/>
</dbReference>
<proteinExistence type="predicted"/>
<dbReference type="Proteomes" id="UP000216998">
    <property type="component" value="Unassembled WGS sequence"/>
</dbReference>
<dbReference type="OrthoDB" id="7360256at2"/>
<evidence type="ECO:0008006" key="5">
    <source>
        <dbReference type="Google" id="ProtNLM"/>
    </source>
</evidence>